<dbReference type="SUPFAM" id="SSF57196">
    <property type="entry name" value="EGF/Laminin"/>
    <property type="match status" value="1"/>
</dbReference>
<evidence type="ECO:0000313" key="2">
    <source>
        <dbReference type="EnsemblMetazoa" id="G20411.1:cds"/>
    </source>
</evidence>
<dbReference type="InterPro" id="IPR000742">
    <property type="entry name" value="EGF"/>
</dbReference>
<dbReference type="EnsemblMetazoa" id="G20411.1">
    <property type="protein sequence ID" value="G20411.1:cds"/>
    <property type="gene ID" value="G20411"/>
</dbReference>
<sequence length="257" mass="29131">MQHMEGNNQCVIIQDKMSIVVPFRPPSFLVHPNKTQCQEQNKEQRLLRCGLTDVYIKPECVCSFHNVYEAKYHDYSSCPHGEISDDVTKLKCSDCQKYSLNNRGPCINGGKLTCKGDEVAPHITCECPPNYQGKFCEEKIENVTRLCDKISASSAIRLTNCDSTKHECVTYSRTRKYVYRCRETETSQDRQGLPLCIDTEDITVSPEVKTSTRTSTTTTTTESSQRNYYISESAVQSTTPTPAVILVLVVLKLWFIN</sequence>
<dbReference type="PROSITE" id="PS00022">
    <property type="entry name" value="EGF_1"/>
    <property type="match status" value="1"/>
</dbReference>
<dbReference type="Gene3D" id="2.10.25.10">
    <property type="entry name" value="Laminin"/>
    <property type="match status" value="1"/>
</dbReference>
<feature type="domain" description="EGF-like" evidence="1">
    <location>
        <begin position="125"/>
        <end position="136"/>
    </location>
</feature>
<accession>A0A8W8JP17</accession>
<evidence type="ECO:0000313" key="3">
    <source>
        <dbReference type="Proteomes" id="UP000005408"/>
    </source>
</evidence>
<keyword evidence="3" id="KW-1185">Reference proteome</keyword>
<name>A0A8W8JP17_MAGGI</name>
<dbReference type="Proteomes" id="UP000005408">
    <property type="component" value="Unassembled WGS sequence"/>
</dbReference>
<reference evidence="2" key="1">
    <citation type="submission" date="2022-08" db="UniProtKB">
        <authorList>
            <consortium name="EnsemblMetazoa"/>
        </authorList>
    </citation>
    <scope>IDENTIFICATION</scope>
    <source>
        <strain evidence="2">05x7-T-G4-1.051#20</strain>
    </source>
</reference>
<dbReference type="AlphaFoldDB" id="A0A8W8JP17"/>
<protein>
    <recommendedName>
        <fullName evidence="1">EGF-like domain-containing protein</fullName>
    </recommendedName>
</protein>
<organism evidence="2 3">
    <name type="scientific">Magallana gigas</name>
    <name type="common">Pacific oyster</name>
    <name type="synonym">Crassostrea gigas</name>
    <dbReference type="NCBI Taxonomy" id="29159"/>
    <lineage>
        <taxon>Eukaryota</taxon>
        <taxon>Metazoa</taxon>
        <taxon>Spiralia</taxon>
        <taxon>Lophotrochozoa</taxon>
        <taxon>Mollusca</taxon>
        <taxon>Bivalvia</taxon>
        <taxon>Autobranchia</taxon>
        <taxon>Pteriomorphia</taxon>
        <taxon>Ostreida</taxon>
        <taxon>Ostreoidea</taxon>
        <taxon>Ostreidae</taxon>
        <taxon>Magallana</taxon>
    </lineage>
</organism>
<evidence type="ECO:0000259" key="1">
    <source>
        <dbReference type="PROSITE" id="PS00022"/>
    </source>
</evidence>
<proteinExistence type="predicted"/>